<comment type="caution">
    <text evidence="6">The sequence shown here is derived from an EMBL/GenBank/DDBJ whole genome shotgun (WGS) entry which is preliminary data.</text>
</comment>
<evidence type="ECO:0000259" key="5">
    <source>
        <dbReference type="Pfam" id="PF01775"/>
    </source>
</evidence>
<organism evidence="6 7">
    <name type="scientific">Debaryomyces fabryi</name>
    <dbReference type="NCBI Taxonomy" id="58627"/>
    <lineage>
        <taxon>Eukaryota</taxon>
        <taxon>Fungi</taxon>
        <taxon>Dikarya</taxon>
        <taxon>Ascomycota</taxon>
        <taxon>Saccharomycotina</taxon>
        <taxon>Pichiomycetes</taxon>
        <taxon>Debaryomycetaceae</taxon>
        <taxon>Debaryomyces</taxon>
    </lineage>
</organism>
<dbReference type="AlphaFoldDB" id="A0A0V1PYF4"/>
<name>A0A0V1PYF4_9ASCO</name>
<dbReference type="Proteomes" id="UP000054251">
    <property type="component" value="Unassembled WGS sequence"/>
</dbReference>
<dbReference type="FunFam" id="3.10.20.10:FF:000002">
    <property type="entry name" value="60S ribosomal protein L18a"/>
    <property type="match status" value="1"/>
</dbReference>
<dbReference type="InterPro" id="IPR023573">
    <property type="entry name" value="Ribosomal_eL20_dom"/>
</dbReference>
<dbReference type="GeneID" id="26839970"/>
<dbReference type="InterPro" id="IPR028877">
    <property type="entry name" value="Ribosomal_eL20"/>
</dbReference>
<dbReference type="FunFam" id="3.10.20.10:FF:000001">
    <property type="entry name" value="60S ribosomal protein L18a"/>
    <property type="match status" value="1"/>
</dbReference>
<dbReference type="GO" id="GO:1990904">
    <property type="term" value="C:ribonucleoprotein complex"/>
    <property type="evidence" value="ECO:0007669"/>
    <property type="project" value="UniProtKB-KW"/>
</dbReference>
<keyword evidence="3 4" id="KW-0687">Ribonucleoprotein</keyword>
<dbReference type="Gene3D" id="3.10.20.10">
    <property type="match status" value="2"/>
</dbReference>
<dbReference type="EMBL" id="LMYN01000058">
    <property type="protein sequence ID" value="KSA01265.1"/>
    <property type="molecule type" value="Genomic_DNA"/>
</dbReference>
<gene>
    <name evidence="6" type="ORF">AC631_02961</name>
</gene>
<dbReference type="PANTHER" id="PTHR10052">
    <property type="entry name" value="60S RIBOSOMAL PROTEIN L18A"/>
    <property type="match status" value="1"/>
</dbReference>
<reference evidence="6 7" key="1">
    <citation type="submission" date="2015-11" db="EMBL/GenBank/DDBJ databases">
        <title>The genome of Debaryomyces fabryi.</title>
        <authorList>
            <person name="Tafer H."/>
            <person name="Lopandic K."/>
        </authorList>
    </citation>
    <scope>NUCLEOTIDE SEQUENCE [LARGE SCALE GENOMIC DNA]</scope>
    <source>
        <strain evidence="6 7">CBS 789</strain>
    </source>
</reference>
<dbReference type="InterPro" id="IPR021138">
    <property type="entry name" value="Ribosomal_eL20_eukaryotes"/>
</dbReference>
<evidence type="ECO:0000256" key="1">
    <source>
        <dbReference type="ARBA" id="ARBA00009362"/>
    </source>
</evidence>
<dbReference type="OrthoDB" id="1294322at2759"/>
<evidence type="ECO:0000256" key="4">
    <source>
        <dbReference type="PIRNR" id="PIRNR002190"/>
    </source>
</evidence>
<keyword evidence="2 4" id="KW-0689">Ribosomal protein</keyword>
<dbReference type="SUPFAM" id="SSF160374">
    <property type="entry name" value="RplX-like"/>
    <property type="match status" value="1"/>
</dbReference>
<dbReference type="GO" id="GO:0006412">
    <property type="term" value="P:translation"/>
    <property type="evidence" value="ECO:0007669"/>
    <property type="project" value="InterPro"/>
</dbReference>
<evidence type="ECO:0000313" key="7">
    <source>
        <dbReference type="Proteomes" id="UP000054251"/>
    </source>
</evidence>
<accession>A0A0V1PYF4</accession>
<comment type="similarity">
    <text evidence="1 4">Belongs to the eukaryotic ribosomal protein eL20 family.</text>
</comment>
<dbReference type="RefSeq" id="XP_015467367.1">
    <property type="nucleotide sequence ID" value="XM_015611790.1"/>
</dbReference>
<dbReference type="Pfam" id="PF01775">
    <property type="entry name" value="Ribosomal_L18A"/>
    <property type="match status" value="1"/>
</dbReference>
<proteinExistence type="inferred from homology"/>
<dbReference type="GO" id="GO:0003735">
    <property type="term" value="F:structural constituent of ribosome"/>
    <property type="evidence" value="ECO:0007669"/>
    <property type="project" value="InterPro"/>
</dbReference>
<protein>
    <recommendedName>
        <fullName evidence="4">60S ribosomal protein L20</fullName>
    </recommendedName>
</protein>
<sequence length="172" mass="20535">MSRLNEYQVIGRRLPTESAPEPKLYRMRIFAPNTVVAKSRYWYFLQKLHKVKKTLGEIVSVNTIAESHPTKVKTFGVWIRYESRSGIHNMYKEYRDVTRVGAVETMYQDLAARHRARFRNIHILKVVELEKTEDVKRQYVKQYLTKDLKFPLPHRIQKSKKLYQAQVPSTFY</sequence>
<dbReference type="PIRSF" id="PIRSF002190">
    <property type="entry name" value="Ribosomal_L18a"/>
    <property type="match status" value="1"/>
</dbReference>
<evidence type="ECO:0000256" key="3">
    <source>
        <dbReference type="ARBA" id="ARBA00023274"/>
    </source>
</evidence>
<evidence type="ECO:0000256" key="2">
    <source>
        <dbReference type="ARBA" id="ARBA00022980"/>
    </source>
</evidence>
<keyword evidence="7" id="KW-1185">Reference proteome</keyword>
<dbReference type="GO" id="GO:0005840">
    <property type="term" value="C:ribosome"/>
    <property type="evidence" value="ECO:0007669"/>
    <property type="project" value="UniProtKB-KW"/>
</dbReference>
<dbReference type="HAMAP" id="MF_00273">
    <property type="entry name" value="Ribosomal_eL20"/>
    <property type="match status" value="1"/>
</dbReference>
<feature type="domain" description="Large ribosomal subunit protein eL20" evidence="5">
    <location>
        <begin position="4"/>
        <end position="126"/>
    </location>
</feature>
<evidence type="ECO:0000313" key="6">
    <source>
        <dbReference type="EMBL" id="KSA01265.1"/>
    </source>
</evidence>